<dbReference type="OrthoDB" id="9792162at2"/>
<dbReference type="PANTHER" id="PTHR43981">
    <property type="entry name" value="ENOYL-[ACYL-CARRIER-PROTEIN] REDUCTASE, MITOCHONDRIAL"/>
    <property type="match status" value="1"/>
</dbReference>
<keyword evidence="13" id="KW-1185">Reference proteome</keyword>
<dbReference type="InterPro" id="IPR013154">
    <property type="entry name" value="ADH-like_N"/>
</dbReference>
<evidence type="ECO:0000256" key="6">
    <source>
        <dbReference type="ARBA" id="ARBA00023002"/>
    </source>
</evidence>
<keyword evidence="3" id="KW-0276">Fatty acid metabolism</keyword>
<reference evidence="12 13" key="1">
    <citation type="submission" date="2019-03" db="EMBL/GenBank/DDBJ databases">
        <title>Genomic Encyclopedia of Type Strains, Phase III (KMG-III): the genomes of soil and plant-associated and newly described type strains.</title>
        <authorList>
            <person name="Whitman W."/>
        </authorList>
    </citation>
    <scope>NUCLEOTIDE SEQUENCE [LARGE SCALE GENOMIC DNA]</scope>
    <source>
        <strain evidence="12 13">VKM Ac-2573</strain>
    </source>
</reference>
<evidence type="ECO:0000256" key="2">
    <source>
        <dbReference type="ARBA" id="ARBA00022516"/>
    </source>
</evidence>
<comment type="similarity">
    <text evidence="1">Belongs to the zinc-containing alcohol dehydrogenase family. Quinone oxidoreductase subfamily.</text>
</comment>
<evidence type="ECO:0000256" key="5">
    <source>
        <dbReference type="ARBA" id="ARBA00022946"/>
    </source>
</evidence>
<evidence type="ECO:0000256" key="7">
    <source>
        <dbReference type="ARBA" id="ARBA00023098"/>
    </source>
</evidence>
<dbReference type="EC" id="1.3.1.104" evidence="9"/>
<dbReference type="GO" id="GO:0006633">
    <property type="term" value="P:fatty acid biosynthetic process"/>
    <property type="evidence" value="ECO:0007669"/>
    <property type="project" value="UniProtKB-KW"/>
</dbReference>
<comment type="caution">
    <text evidence="12">The sequence shown here is derived from an EMBL/GenBank/DDBJ whole genome shotgun (WGS) entry which is preliminary data.</text>
</comment>
<evidence type="ECO:0000256" key="9">
    <source>
        <dbReference type="ARBA" id="ARBA00038963"/>
    </source>
</evidence>
<keyword evidence="4" id="KW-0521">NADP</keyword>
<evidence type="ECO:0000256" key="3">
    <source>
        <dbReference type="ARBA" id="ARBA00022832"/>
    </source>
</evidence>
<dbReference type="PANTHER" id="PTHR43981:SF2">
    <property type="entry name" value="ENOYL-[ACYL-CARRIER-PROTEIN] REDUCTASE, MITOCHONDRIAL"/>
    <property type="match status" value="1"/>
</dbReference>
<evidence type="ECO:0000313" key="13">
    <source>
        <dbReference type="Proteomes" id="UP000295146"/>
    </source>
</evidence>
<accession>A0A4R8CMC8</accession>
<evidence type="ECO:0000256" key="4">
    <source>
        <dbReference type="ARBA" id="ARBA00022857"/>
    </source>
</evidence>
<dbReference type="AlphaFoldDB" id="A0A4R8CMC8"/>
<dbReference type="GO" id="GO:0141148">
    <property type="term" value="F:enoyl-[acyl-carrier-protein] reductase (NADPH) activity"/>
    <property type="evidence" value="ECO:0007669"/>
    <property type="project" value="UniProtKB-EC"/>
</dbReference>
<keyword evidence="2" id="KW-0444">Lipid biosynthesis</keyword>
<evidence type="ECO:0000256" key="10">
    <source>
        <dbReference type="ARBA" id="ARBA00048843"/>
    </source>
</evidence>
<dbReference type="RefSeq" id="WP_134101400.1">
    <property type="nucleotide sequence ID" value="NZ_SODP01000001.1"/>
</dbReference>
<keyword evidence="8" id="KW-0275">Fatty acid biosynthesis</keyword>
<keyword evidence="5" id="KW-0809">Transit peptide</keyword>
<feature type="domain" description="Enoyl reductase (ER)" evidence="11">
    <location>
        <begin position="12"/>
        <end position="327"/>
    </location>
</feature>
<dbReference type="InterPro" id="IPR011032">
    <property type="entry name" value="GroES-like_sf"/>
</dbReference>
<dbReference type="InterPro" id="IPR036291">
    <property type="entry name" value="NAD(P)-bd_dom_sf"/>
</dbReference>
<gene>
    <name evidence="12" type="ORF">EV653_2359</name>
</gene>
<dbReference type="Gene3D" id="3.40.50.720">
    <property type="entry name" value="NAD(P)-binding Rossmann-like Domain"/>
    <property type="match status" value="1"/>
</dbReference>
<dbReference type="InterPro" id="IPR051034">
    <property type="entry name" value="Mito_Enoyl-ACP_Reductase"/>
</dbReference>
<name>A0A4R8CMC8_9ACTN</name>
<dbReference type="Pfam" id="PF08240">
    <property type="entry name" value="ADH_N"/>
    <property type="match status" value="1"/>
</dbReference>
<dbReference type="SMART" id="SM00829">
    <property type="entry name" value="PKS_ER"/>
    <property type="match status" value="1"/>
</dbReference>
<dbReference type="InterPro" id="IPR013149">
    <property type="entry name" value="ADH-like_C"/>
</dbReference>
<keyword evidence="6" id="KW-0560">Oxidoreductase</keyword>
<dbReference type="Pfam" id="PF00107">
    <property type="entry name" value="ADH_zinc_N"/>
    <property type="match status" value="1"/>
</dbReference>
<comment type="catalytic activity">
    <reaction evidence="10">
        <text>a 2,3-saturated acyl-[ACP] + NADP(+) = a (2E)-enoyl-[ACP] + NADPH + H(+)</text>
        <dbReference type="Rhea" id="RHEA:22564"/>
        <dbReference type="Rhea" id="RHEA-COMP:9925"/>
        <dbReference type="Rhea" id="RHEA-COMP:9926"/>
        <dbReference type="ChEBI" id="CHEBI:15378"/>
        <dbReference type="ChEBI" id="CHEBI:57783"/>
        <dbReference type="ChEBI" id="CHEBI:58349"/>
        <dbReference type="ChEBI" id="CHEBI:78784"/>
        <dbReference type="ChEBI" id="CHEBI:78785"/>
        <dbReference type="EC" id="1.3.1.104"/>
    </reaction>
</comment>
<dbReference type="EMBL" id="SODP01000001">
    <property type="protein sequence ID" value="TDW77194.1"/>
    <property type="molecule type" value="Genomic_DNA"/>
</dbReference>
<dbReference type="InterPro" id="IPR020843">
    <property type="entry name" value="ER"/>
</dbReference>
<dbReference type="CDD" id="cd05282">
    <property type="entry name" value="ETR_like"/>
    <property type="match status" value="1"/>
</dbReference>
<organism evidence="12 13">
    <name type="scientific">Kribbella pratensis</name>
    <dbReference type="NCBI Taxonomy" id="2512112"/>
    <lineage>
        <taxon>Bacteria</taxon>
        <taxon>Bacillati</taxon>
        <taxon>Actinomycetota</taxon>
        <taxon>Actinomycetes</taxon>
        <taxon>Propionibacteriales</taxon>
        <taxon>Kribbellaceae</taxon>
        <taxon>Kribbella</taxon>
    </lineage>
</organism>
<dbReference type="SUPFAM" id="SSF51735">
    <property type="entry name" value="NAD(P)-binding Rossmann-fold domains"/>
    <property type="match status" value="1"/>
</dbReference>
<protein>
    <recommendedName>
        <fullName evidence="9">enoyl-[acyl-carrier-protein] reductase</fullName>
        <ecNumber evidence="9">1.3.1.104</ecNumber>
    </recommendedName>
</protein>
<keyword evidence="7" id="KW-0443">Lipid metabolism</keyword>
<dbReference type="Proteomes" id="UP000295146">
    <property type="component" value="Unassembled WGS sequence"/>
</dbReference>
<evidence type="ECO:0000313" key="12">
    <source>
        <dbReference type="EMBL" id="TDW77194.1"/>
    </source>
</evidence>
<dbReference type="SUPFAM" id="SSF50129">
    <property type="entry name" value="GroES-like"/>
    <property type="match status" value="1"/>
</dbReference>
<evidence type="ECO:0000256" key="1">
    <source>
        <dbReference type="ARBA" id="ARBA00010371"/>
    </source>
</evidence>
<dbReference type="Gene3D" id="3.90.180.10">
    <property type="entry name" value="Medium-chain alcohol dehydrogenases, catalytic domain"/>
    <property type="match status" value="1"/>
</dbReference>
<proteinExistence type="inferred from homology"/>
<evidence type="ECO:0000256" key="8">
    <source>
        <dbReference type="ARBA" id="ARBA00023160"/>
    </source>
</evidence>
<evidence type="ECO:0000259" key="11">
    <source>
        <dbReference type="SMART" id="SM00829"/>
    </source>
</evidence>
<sequence>MKRIVLTAVGGDVADSVSLEAGAGASPATGEIVVEIEAAPVNGADVLFALGWFGVYPDVPAEMGAEGVGRVVEVGEHVDSALVGQRVAILPSFRFGTWATRTVVPARNVVPVPEDADALQLAMLSVNPATAYALLHDYVELKPGDWVGLNLANSAVGHYVIALARRAGFKTLAVVRREEAAEQVRRLGADLVVLDGDDLGQRVGQALGEAKLRVLFEGTGDPGQTAQLVSAVEDGGTVVAFSSVTGQSPVVPLADLIYRGVSLRSFFILSWLRNTPREQLERVYGELSQLIAEGVISAAVQATYPLEDYRKALHDAQTTGRTGKVLFVPTTSALSR</sequence>